<dbReference type="EnsemblPlants" id="ONIVA01G10340.1">
    <property type="protein sequence ID" value="ONIVA01G10340.1"/>
    <property type="gene ID" value="ONIVA01G10340"/>
</dbReference>
<evidence type="ECO:0000313" key="2">
    <source>
        <dbReference type="Proteomes" id="UP000006591"/>
    </source>
</evidence>
<dbReference type="Proteomes" id="UP000006591">
    <property type="component" value="Chromosome 1"/>
</dbReference>
<reference evidence="1" key="1">
    <citation type="submission" date="2015-04" db="UniProtKB">
        <authorList>
            <consortium name="EnsemblPlants"/>
        </authorList>
    </citation>
    <scope>IDENTIFICATION</scope>
    <source>
        <strain evidence="1">SL10</strain>
    </source>
</reference>
<reference evidence="1" key="2">
    <citation type="submission" date="2018-04" db="EMBL/GenBank/DDBJ databases">
        <title>OnivRS2 (Oryza nivara Reference Sequence Version 2).</title>
        <authorList>
            <person name="Zhang J."/>
            <person name="Kudrna D."/>
            <person name="Lee S."/>
            <person name="Talag J."/>
            <person name="Rajasekar S."/>
            <person name="Welchert J."/>
            <person name="Hsing Y.-I."/>
            <person name="Wing R.A."/>
        </authorList>
    </citation>
    <scope>NUCLEOTIDE SEQUENCE [LARGE SCALE GENOMIC DNA]</scope>
</reference>
<sequence>MAAAMALWRATSLLGVRRLSRDYIEAYPVRRGEFRRRCSAPAAYGVSGGASPTMEPVKR</sequence>
<protein>
    <submittedName>
        <fullName evidence="1">Uncharacterized protein</fullName>
    </submittedName>
</protein>
<evidence type="ECO:0000313" key="1">
    <source>
        <dbReference type="EnsemblPlants" id="ONIVA01G10340.1"/>
    </source>
</evidence>
<keyword evidence="2" id="KW-1185">Reference proteome</keyword>
<organism evidence="1">
    <name type="scientific">Oryza nivara</name>
    <name type="common">Indian wild rice</name>
    <name type="synonym">Oryza sativa f. spontanea</name>
    <dbReference type="NCBI Taxonomy" id="4536"/>
    <lineage>
        <taxon>Eukaryota</taxon>
        <taxon>Viridiplantae</taxon>
        <taxon>Streptophyta</taxon>
        <taxon>Embryophyta</taxon>
        <taxon>Tracheophyta</taxon>
        <taxon>Spermatophyta</taxon>
        <taxon>Magnoliopsida</taxon>
        <taxon>Liliopsida</taxon>
        <taxon>Poales</taxon>
        <taxon>Poaceae</taxon>
        <taxon>BOP clade</taxon>
        <taxon>Oryzoideae</taxon>
        <taxon>Oryzeae</taxon>
        <taxon>Oryzinae</taxon>
        <taxon>Oryza</taxon>
    </lineage>
</organism>
<dbReference type="Gramene" id="ONIVA01G10340.1">
    <property type="protein sequence ID" value="ONIVA01G10340.1"/>
    <property type="gene ID" value="ONIVA01G10340"/>
</dbReference>
<dbReference type="AlphaFoldDB" id="A0A0E0FIU2"/>
<dbReference type="HOGENOM" id="CLU_2964876_0_0_1"/>
<name>A0A0E0FIU2_ORYNI</name>
<accession>A0A0E0FIU2</accession>
<proteinExistence type="predicted"/>